<keyword evidence="3" id="KW-1185">Reference proteome</keyword>
<name>A0A1I0MG23_9FIRM</name>
<keyword evidence="1" id="KW-0812">Transmembrane</keyword>
<proteinExistence type="predicted"/>
<feature type="transmembrane region" description="Helical" evidence="1">
    <location>
        <begin position="25"/>
        <end position="43"/>
    </location>
</feature>
<dbReference type="Pfam" id="PF14014">
    <property type="entry name" value="DUF4230"/>
    <property type="match status" value="1"/>
</dbReference>
<evidence type="ECO:0000256" key="1">
    <source>
        <dbReference type="SAM" id="Phobius"/>
    </source>
</evidence>
<dbReference type="EMBL" id="FOJI01000001">
    <property type="protein sequence ID" value="SEV87367.1"/>
    <property type="molecule type" value="Genomic_DNA"/>
</dbReference>
<protein>
    <recommendedName>
        <fullName evidence="4">DUF4230 domain-containing protein</fullName>
    </recommendedName>
</protein>
<evidence type="ECO:0008006" key="4">
    <source>
        <dbReference type="Google" id="ProtNLM"/>
    </source>
</evidence>
<evidence type="ECO:0000313" key="2">
    <source>
        <dbReference type="EMBL" id="SEV87367.1"/>
    </source>
</evidence>
<dbReference type="InterPro" id="IPR025324">
    <property type="entry name" value="DUF4230"/>
</dbReference>
<organism evidence="2 3">
    <name type="scientific">[Clostridium] fimetarium</name>
    <dbReference type="NCBI Taxonomy" id="99656"/>
    <lineage>
        <taxon>Bacteria</taxon>
        <taxon>Bacillati</taxon>
        <taxon>Bacillota</taxon>
        <taxon>Clostridia</taxon>
        <taxon>Lachnospirales</taxon>
        <taxon>Lachnospiraceae</taxon>
    </lineage>
</organism>
<sequence length="210" mass="23896">MSRHNMETKEHNGKSNFFRKKIKKIAIIVIAIVLVVVAGIIGYKRFVSSESKTIKIGFENIGELATQSTYCTEINTTDDSRKMFGVKIPFTQSKYIYSYEVVIKAGFDFGEIEWTVKDTTIEIKLPAAKILSSEIDMDSFKIYQESESIFNQITMTETNESNQNLQRTAEENAVANGLLKNARSNAETILTSFFGNEYNLKEYKISFTDK</sequence>
<dbReference type="RefSeq" id="WP_242940940.1">
    <property type="nucleotide sequence ID" value="NZ_FOJI01000001.1"/>
</dbReference>
<dbReference type="Proteomes" id="UP000199701">
    <property type="component" value="Unassembled WGS sequence"/>
</dbReference>
<keyword evidence="1" id="KW-0472">Membrane</keyword>
<dbReference type="AlphaFoldDB" id="A0A1I0MG23"/>
<dbReference type="STRING" id="99656.SAMN05421659_101499"/>
<gene>
    <name evidence="2" type="ORF">SAMN05421659_101499</name>
</gene>
<accession>A0A1I0MG23</accession>
<keyword evidence="1" id="KW-1133">Transmembrane helix</keyword>
<evidence type="ECO:0000313" key="3">
    <source>
        <dbReference type="Proteomes" id="UP000199701"/>
    </source>
</evidence>
<reference evidence="2 3" key="1">
    <citation type="submission" date="2016-10" db="EMBL/GenBank/DDBJ databases">
        <authorList>
            <person name="de Groot N.N."/>
        </authorList>
    </citation>
    <scope>NUCLEOTIDE SEQUENCE [LARGE SCALE GENOMIC DNA]</scope>
    <source>
        <strain evidence="2 3">DSM 9179</strain>
    </source>
</reference>